<evidence type="ECO:0000256" key="3">
    <source>
        <dbReference type="ARBA" id="ARBA00023237"/>
    </source>
</evidence>
<accession>A0A523S102</accession>
<dbReference type="InterPro" id="IPR011662">
    <property type="entry name" value="Secretin/TonB_short_N"/>
</dbReference>
<evidence type="ECO:0000313" key="6">
    <source>
        <dbReference type="EMBL" id="TET11713.1"/>
    </source>
</evidence>
<dbReference type="GO" id="GO:0019867">
    <property type="term" value="C:outer membrane"/>
    <property type="evidence" value="ECO:0007669"/>
    <property type="project" value="InterPro"/>
</dbReference>
<comment type="caution">
    <text evidence="6">The sequence shown here is derived from an EMBL/GenBank/DDBJ whole genome shotgun (WGS) entry which is preliminary data.</text>
</comment>
<feature type="domain" description="Secretin/TonB short N-terminal" evidence="5">
    <location>
        <begin position="70"/>
        <end position="108"/>
    </location>
</feature>
<dbReference type="Pfam" id="PF03958">
    <property type="entry name" value="Secretin_N"/>
    <property type="match status" value="1"/>
</dbReference>
<evidence type="ECO:0008006" key="8">
    <source>
        <dbReference type="Google" id="ProtNLM"/>
    </source>
</evidence>
<name>A0A523S102_UNCAE</name>
<proteinExistence type="predicted"/>
<keyword evidence="2" id="KW-0472">Membrane</keyword>
<protein>
    <recommendedName>
        <fullName evidence="8">Secretin/TonB short N-terminal domain-containing protein</fullName>
    </recommendedName>
</protein>
<dbReference type="InterPro" id="IPR038591">
    <property type="entry name" value="NolW-like_sf"/>
</dbReference>
<organism evidence="6 7">
    <name type="scientific">Aerophobetes bacterium</name>
    <dbReference type="NCBI Taxonomy" id="2030807"/>
    <lineage>
        <taxon>Bacteria</taxon>
        <taxon>Candidatus Aerophobota</taxon>
    </lineage>
</organism>
<reference evidence="6 7" key="1">
    <citation type="submission" date="2019-03" db="EMBL/GenBank/DDBJ databases">
        <title>Metabolic potential of uncultured bacteria and archaea associated with petroleum seepage in deep-sea sediments.</title>
        <authorList>
            <person name="Dong X."/>
            <person name="Hubert C."/>
        </authorList>
    </citation>
    <scope>NUCLEOTIDE SEQUENCE [LARGE SCALE GENOMIC DNA]</scope>
    <source>
        <strain evidence="6">E44_bin7</strain>
    </source>
</reference>
<evidence type="ECO:0000259" key="4">
    <source>
        <dbReference type="Pfam" id="PF03958"/>
    </source>
</evidence>
<dbReference type="AlphaFoldDB" id="A0A523S102"/>
<sequence length="242" mass="27506">MHKKRRGFKKKMVFALTILAIFFISLSTSIWGKDVEKPLISLNVVEMSIYDVLRLIAKEAGLNMVIKKEVRDEVTLRVKNANLWQVLETILENTGFTYQKKDGIIIITELEKIKEEASEEKPLLVTEIIFLNYLQAADVKGICQRFLSPSGIIFAEPRINALIIIDIPENIRKIEQLTRELNIRPSQFLLTGIISDSESSLAMINRRVLRVGETIEGVTVTKIEGNTVTLEKEDVVVVLVLR</sequence>
<dbReference type="InterPro" id="IPR005644">
    <property type="entry name" value="NolW-like"/>
</dbReference>
<keyword evidence="1" id="KW-0813">Transport</keyword>
<dbReference type="PANTHER" id="PTHR30604">
    <property type="entry name" value="PROTEIN TRANSPORT PROTEIN HOFQ"/>
    <property type="match status" value="1"/>
</dbReference>
<dbReference type="Proteomes" id="UP000316360">
    <property type="component" value="Unassembled WGS sequence"/>
</dbReference>
<dbReference type="Gene3D" id="3.30.1370.130">
    <property type="match status" value="1"/>
</dbReference>
<evidence type="ECO:0000256" key="2">
    <source>
        <dbReference type="ARBA" id="ARBA00023136"/>
    </source>
</evidence>
<evidence type="ECO:0000259" key="5">
    <source>
        <dbReference type="Pfam" id="PF07660"/>
    </source>
</evidence>
<dbReference type="Pfam" id="PF07660">
    <property type="entry name" value="STN"/>
    <property type="match status" value="1"/>
</dbReference>
<feature type="domain" description="NolW-like" evidence="4">
    <location>
        <begin position="126"/>
        <end position="187"/>
    </location>
</feature>
<dbReference type="InterPro" id="IPR051808">
    <property type="entry name" value="Type_IV_pilus_biogenesis"/>
</dbReference>
<evidence type="ECO:0000313" key="7">
    <source>
        <dbReference type="Proteomes" id="UP000316360"/>
    </source>
</evidence>
<dbReference type="PANTHER" id="PTHR30604:SF1">
    <property type="entry name" value="DNA UTILIZATION PROTEIN HOFQ"/>
    <property type="match status" value="1"/>
</dbReference>
<dbReference type="Gene3D" id="3.30.1370.120">
    <property type="match status" value="1"/>
</dbReference>
<dbReference type="EMBL" id="SOKJ01000132">
    <property type="protein sequence ID" value="TET11713.1"/>
    <property type="molecule type" value="Genomic_DNA"/>
</dbReference>
<evidence type="ECO:0000256" key="1">
    <source>
        <dbReference type="ARBA" id="ARBA00022448"/>
    </source>
</evidence>
<gene>
    <name evidence="6" type="ORF">E3J84_02550</name>
</gene>
<keyword evidence="3" id="KW-0998">Cell outer membrane</keyword>